<gene>
    <name evidence="6" type="ORF">GCM10022262_03490</name>
</gene>
<protein>
    <submittedName>
        <fullName evidence="6">Response regulator transcription factor</fullName>
    </submittedName>
</protein>
<dbReference type="InterPro" id="IPR036388">
    <property type="entry name" value="WH-like_DNA-bd_sf"/>
</dbReference>
<evidence type="ECO:0000256" key="3">
    <source>
        <dbReference type="PROSITE-ProRule" id="PRU01091"/>
    </source>
</evidence>
<name>A0ABP8EPY1_9MICO</name>
<dbReference type="SUPFAM" id="SSF52172">
    <property type="entry name" value="CheY-like"/>
    <property type="match status" value="1"/>
</dbReference>
<comment type="caution">
    <text evidence="6">The sequence shown here is derived from an EMBL/GenBank/DDBJ whole genome shotgun (WGS) entry which is preliminary data.</text>
</comment>
<dbReference type="Pfam" id="PF00486">
    <property type="entry name" value="Trans_reg_C"/>
    <property type="match status" value="1"/>
</dbReference>
<keyword evidence="7" id="KW-1185">Reference proteome</keyword>
<evidence type="ECO:0000256" key="1">
    <source>
        <dbReference type="ARBA" id="ARBA00023125"/>
    </source>
</evidence>
<dbReference type="SMART" id="SM00862">
    <property type="entry name" value="Trans_reg_C"/>
    <property type="match status" value="1"/>
</dbReference>
<proteinExistence type="predicted"/>
<dbReference type="PANTHER" id="PTHR48111">
    <property type="entry name" value="REGULATOR OF RPOS"/>
    <property type="match status" value="1"/>
</dbReference>
<evidence type="ECO:0000259" key="5">
    <source>
        <dbReference type="PROSITE" id="PS51755"/>
    </source>
</evidence>
<dbReference type="SMART" id="SM00448">
    <property type="entry name" value="REC"/>
    <property type="match status" value="1"/>
</dbReference>
<dbReference type="PROSITE" id="PS51755">
    <property type="entry name" value="OMPR_PHOB"/>
    <property type="match status" value="1"/>
</dbReference>
<sequence>MMTWGDGVRILVVEDERPLATAIRRTLEAEGFTVVLAEDGIDGEWHTREQSFDVVVLDIMLPGMSGYDVCRHMRVRGDRTPVLFLTAKNGEYDEADALDIGGDDFMSKPFSPVVLSARLRALTRRASSGDGPPLVVGPLRIDPAQQRAWAGETELHLTAREMALLTYLTHRAERVVSKHEILEHVWDQAFEGGPNVVEVYVGRLRRKLEPTRGITISTVRGMGYRLSGRRA</sequence>
<dbReference type="InterPro" id="IPR001789">
    <property type="entry name" value="Sig_transdc_resp-reg_receiver"/>
</dbReference>
<feature type="DNA-binding region" description="OmpR/PhoB-type" evidence="3">
    <location>
        <begin position="131"/>
        <end position="228"/>
    </location>
</feature>
<keyword evidence="1 3" id="KW-0238">DNA-binding</keyword>
<reference evidence="7" key="1">
    <citation type="journal article" date="2019" name="Int. J. Syst. Evol. Microbiol.">
        <title>The Global Catalogue of Microorganisms (GCM) 10K type strain sequencing project: providing services to taxonomists for standard genome sequencing and annotation.</title>
        <authorList>
            <consortium name="The Broad Institute Genomics Platform"/>
            <consortium name="The Broad Institute Genome Sequencing Center for Infectious Disease"/>
            <person name="Wu L."/>
            <person name="Ma J."/>
        </authorList>
    </citation>
    <scope>NUCLEOTIDE SEQUENCE [LARGE SCALE GENOMIC DNA]</scope>
    <source>
        <strain evidence="7">JCM 17459</strain>
    </source>
</reference>
<dbReference type="CDD" id="cd17574">
    <property type="entry name" value="REC_OmpR"/>
    <property type="match status" value="1"/>
</dbReference>
<dbReference type="InterPro" id="IPR011006">
    <property type="entry name" value="CheY-like_superfamily"/>
</dbReference>
<dbReference type="CDD" id="cd00383">
    <property type="entry name" value="trans_reg_C"/>
    <property type="match status" value="1"/>
</dbReference>
<dbReference type="Gene3D" id="1.10.10.10">
    <property type="entry name" value="Winged helix-like DNA-binding domain superfamily/Winged helix DNA-binding domain"/>
    <property type="match status" value="1"/>
</dbReference>
<evidence type="ECO:0000313" key="6">
    <source>
        <dbReference type="EMBL" id="GAA4285990.1"/>
    </source>
</evidence>
<dbReference type="PROSITE" id="PS50110">
    <property type="entry name" value="RESPONSE_REGULATORY"/>
    <property type="match status" value="1"/>
</dbReference>
<feature type="domain" description="OmpR/PhoB-type" evidence="5">
    <location>
        <begin position="131"/>
        <end position="228"/>
    </location>
</feature>
<dbReference type="PANTHER" id="PTHR48111:SF36">
    <property type="entry name" value="TRANSCRIPTIONAL REGULATORY PROTEIN CUTR"/>
    <property type="match status" value="1"/>
</dbReference>
<accession>A0ABP8EPY1</accession>
<evidence type="ECO:0000313" key="7">
    <source>
        <dbReference type="Proteomes" id="UP001499841"/>
    </source>
</evidence>
<evidence type="ECO:0000256" key="2">
    <source>
        <dbReference type="PROSITE-ProRule" id="PRU00169"/>
    </source>
</evidence>
<dbReference type="Gene3D" id="3.40.50.2300">
    <property type="match status" value="1"/>
</dbReference>
<dbReference type="Proteomes" id="UP001499841">
    <property type="component" value="Unassembled WGS sequence"/>
</dbReference>
<feature type="domain" description="Response regulatory" evidence="4">
    <location>
        <begin position="9"/>
        <end position="123"/>
    </location>
</feature>
<dbReference type="Pfam" id="PF00072">
    <property type="entry name" value="Response_reg"/>
    <property type="match status" value="1"/>
</dbReference>
<evidence type="ECO:0000259" key="4">
    <source>
        <dbReference type="PROSITE" id="PS50110"/>
    </source>
</evidence>
<keyword evidence="2" id="KW-0597">Phosphoprotein</keyword>
<dbReference type="EMBL" id="BAABBA010000001">
    <property type="protein sequence ID" value="GAA4285990.1"/>
    <property type="molecule type" value="Genomic_DNA"/>
</dbReference>
<feature type="modified residue" description="4-aspartylphosphate" evidence="2">
    <location>
        <position position="58"/>
    </location>
</feature>
<dbReference type="InterPro" id="IPR039420">
    <property type="entry name" value="WalR-like"/>
</dbReference>
<dbReference type="InterPro" id="IPR001867">
    <property type="entry name" value="OmpR/PhoB-type_DNA-bd"/>
</dbReference>
<organism evidence="6 7">
    <name type="scientific">Georgenia daeguensis</name>
    <dbReference type="NCBI Taxonomy" id="908355"/>
    <lineage>
        <taxon>Bacteria</taxon>
        <taxon>Bacillati</taxon>
        <taxon>Actinomycetota</taxon>
        <taxon>Actinomycetes</taxon>
        <taxon>Micrococcales</taxon>
        <taxon>Bogoriellaceae</taxon>
        <taxon>Georgenia</taxon>
    </lineage>
</organism>